<evidence type="ECO:0000256" key="9">
    <source>
        <dbReference type="ARBA" id="ARBA00022984"/>
    </source>
</evidence>
<feature type="active site" description="Proton acceptor" evidence="12">
    <location>
        <position position="65"/>
    </location>
</feature>
<keyword evidence="15" id="KW-0812">Transmembrane</keyword>
<evidence type="ECO:0000256" key="13">
    <source>
        <dbReference type="PIRSR" id="PIRSR618044-2"/>
    </source>
</evidence>
<evidence type="ECO:0000256" key="8">
    <source>
        <dbReference type="ARBA" id="ARBA00022960"/>
    </source>
</evidence>
<keyword evidence="4 19" id="KW-0121">Carboxypeptidase</keyword>
<keyword evidence="15" id="KW-1133">Transmembrane helix</keyword>
<accession>A0A0L6ZF33</accession>
<evidence type="ECO:0000256" key="2">
    <source>
        <dbReference type="ARBA" id="ARBA00007164"/>
    </source>
</evidence>
<dbReference type="InterPro" id="IPR001967">
    <property type="entry name" value="Peptidase_S11_N"/>
</dbReference>
<dbReference type="PRINTS" id="PR00725">
    <property type="entry name" value="DADACBPTASE1"/>
</dbReference>
<dbReference type="PATRIC" id="fig|1121318.3.peg.58"/>
<feature type="active site" evidence="12">
    <location>
        <position position="124"/>
    </location>
</feature>
<gene>
    <name evidence="19" type="primary">dacB_1</name>
    <name evidence="19" type="ORF">CLHOM_00590</name>
</gene>
<dbReference type="UniPathway" id="UPA00219"/>
<evidence type="ECO:0000256" key="6">
    <source>
        <dbReference type="ARBA" id="ARBA00022729"/>
    </source>
</evidence>
<evidence type="ECO:0000256" key="7">
    <source>
        <dbReference type="ARBA" id="ARBA00022801"/>
    </source>
</evidence>
<dbReference type="PANTHER" id="PTHR21581">
    <property type="entry name" value="D-ALANYL-D-ALANINE CARBOXYPEPTIDASE"/>
    <property type="match status" value="1"/>
</dbReference>
<keyword evidence="9" id="KW-0573">Peptidoglycan synthesis</keyword>
<keyword evidence="10" id="KW-0961">Cell wall biogenesis/degradation</keyword>
<evidence type="ECO:0000256" key="16">
    <source>
        <dbReference type="SAM" id="SignalP"/>
    </source>
</evidence>
<evidence type="ECO:0000256" key="11">
    <source>
        <dbReference type="ARBA" id="ARBA00034000"/>
    </source>
</evidence>
<evidence type="ECO:0000256" key="4">
    <source>
        <dbReference type="ARBA" id="ARBA00022645"/>
    </source>
</evidence>
<feature type="chain" id="PRO_5005570106" description="serine-type D-Ala-D-Ala carboxypeptidase" evidence="16">
    <location>
        <begin position="25"/>
        <end position="446"/>
    </location>
</feature>
<dbReference type="InterPro" id="IPR012907">
    <property type="entry name" value="Peptidase_S11_C"/>
</dbReference>
<evidence type="ECO:0000256" key="1">
    <source>
        <dbReference type="ARBA" id="ARBA00004752"/>
    </source>
</evidence>
<proteinExistence type="inferred from homology"/>
<dbReference type="RefSeq" id="WP_052219673.1">
    <property type="nucleotide sequence ID" value="NZ_LHUR01000005.1"/>
</dbReference>
<dbReference type="GO" id="GO:0009252">
    <property type="term" value="P:peptidoglycan biosynthetic process"/>
    <property type="evidence" value="ECO:0007669"/>
    <property type="project" value="UniProtKB-UniPathway"/>
</dbReference>
<dbReference type="InterPro" id="IPR018044">
    <property type="entry name" value="Peptidase_S11"/>
</dbReference>
<dbReference type="STRING" id="36844.SAMN04488501_105167"/>
<dbReference type="GO" id="GO:0008360">
    <property type="term" value="P:regulation of cell shape"/>
    <property type="evidence" value="ECO:0007669"/>
    <property type="project" value="UniProtKB-KW"/>
</dbReference>
<evidence type="ECO:0000259" key="18">
    <source>
        <dbReference type="Pfam" id="PF07943"/>
    </source>
</evidence>
<dbReference type="SUPFAM" id="SSF56601">
    <property type="entry name" value="beta-lactamase/transpeptidase-like"/>
    <property type="match status" value="1"/>
</dbReference>
<dbReference type="Pfam" id="PF07943">
    <property type="entry name" value="PBP5_C"/>
    <property type="match status" value="1"/>
</dbReference>
<dbReference type="InterPro" id="IPR012338">
    <property type="entry name" value="Beta-lactam/transpept-like"/>
</dbReference>
<dbReference type="GO" id="GO:0006508">
    <property type="term" value="P:proteolysis"/>
    <property type="evidence" value="ECO:0007669"/>
    <property type="project" value="UniProtKB-KW"/>
</dbReference>
<dbReference type="GO" id="GO:0071555">
    <property type="term" value="P:cell wall organization"/>
    <property type="evidence" value="ECO:0007669"/>
    <property type="project" value="UniProtKB-KW"/>
</dbReference>
<comment type="pathway">
    <text evidence="1">Cell wall biogenesis; peptidoglycan biosynthesis.</text>
</comment>
<keyword evidence="6 16" id="KW-0732">Signal</keyword>
<feature type="active site" description="Acyl-ester intermediate" evidence="12">
    <location>
        <position position="62"/>
    </location>
</feature>
<comment type="caution">
    <text evidence="19">The sequence shown here is derived from an EMBL/GenBank/DDBJ whole genome shotgun (WGS) entry which is preliminary data.</text>
</comment>
<evidence type="ECO:0000256" key="12">
    <source>
        <dbReference type="PIRSR" id="PIRSR618044-1"/>
    </source>
</evidence>
<evidence type="ECO:0000259" key="17">
    <source>
        <dbReference type="Pfam" id="PF00768"/>
    </source>
</evidence>
<dbReference type="Proteomes" id="UP000037043">
    <property type="component" value="Unassembled WGS sequence"/>
</dbReference>
<organism evidence="19 20">
    <name type="scientific">Clostridium homopropionicum DSM 5847</name>
    <dbReference type="NCBI Taxonomy" id="1121318"/>
    <lineage>
        <taxon>Bacteria</taxon>
        <taxon>Bacillati</taxon>
        <taxon>Bacillota</taxon>
        <taxon>Clostridia</taxon>
        <taxon>Eubacteriales</taxon>
        <taxon>Clostridiaceae</taxon>
        <taxon>Clostridium</taxon>
    </lineage>
</organism>
<keyword evidence="15" id="KW-0472">Membrane</keyword>
<feature type="domain" description="Peptidase S11 D-alanyl-D-alanine carboxypeptidase A N-terminal" evidence="17">
    <location>
        <begin position="27"/>
        <end position="280"/>
    </location>
</feature>
<dbReference type="GO" id="GO:0009002">
    <property type="term" value="F:serine-type D-Ala-D-Ala carboxypeptidase activity"/>
    <property type="evidence" value="ECO:0007669"/>
    <property type="project" value="UniProtKB-EC"/>
</dbReference>
<dbReference type="EC" id="3.4.16.4" evidence="3"/>
<feature type="signal peptide" evidence="16">
    <location>
        <begin position="1"/>
        <end position="24"/>
    </location>
</feature>
<dbReference type="Pfam" id="PF00768">
    <property type="entry name" value="Peptidase_S11"/>
    <property type="match status" value="1"/>
</dbReference>
<dbReference type="EMBL" id="LHUR01000005">
    <property type="protein sequence ID" value="KOA21388.1"/>
    <property type="molecule type" value="Genomic_DNA"/>
</dbReference>
<feature type="binding site" evidence="13">
    <location>
        <position position="252"/>
    </location>
    <ligand>
        <name>substrate</name>
    </ligand>
</feature>
<keyword evidence="5" id="KW-0645">Protease</keyword>
<evidence type="ECO:0000256" key="15">
    <source>
        <dbReference type="SAM" id="Phobius"/>
    </source>
</evidence>
<evidence type="ECO:0000256" key="10">
    <source>
        <dbReference type="ARBA" id="ARBA00023316"/>
    </source>
</evidence>
<feature type="transmembrane region" description="Helical" evidence="15">
    <location>
        <begin position="408"/>
        <end position="433"/>
    </location>
</feature>
<evidence type="ECO:0000256" key="5">
    <source>
        <dbReference type="ARBA" id="ARBA00022670"/>
    </source>
</evidence>
<name>A0A0L6ZF33_9CLOT</name>
<evidence type="ECO:0000256" key="14">
    <source>
        <dbReference type="RuleBase" id="RU004016"/>
    </source>
</evidence>
<keyword evidence="20" id="KW-1185">Reference proteome</keyword>
<comment type="similarity">
    <text evidence="2 14">Belongs to the peptidase S11 family.</text>
</comment>
<feature type="domain" description="Peptidase S11 D-Ala-D-Ala carboxypeptidase A C-terminal" evidence="18">
    <location>
        <begin position="309"/>
        <end position="403"/>
    </location>
</feature>
<comment type="catalytic activity">
    <reaction evidence="11">
        <text>Preferential cleavage: (Ac)2-L-Lys-D-Ala-|-D-Ala. Also transpeptidation of peptidyl-alanyl moieties that are N-acyl substituents of D-alanine.</text>
        <dbReference type="EC" id="3.4.16.4"/>
    </reaction>
</comment>
<reference evidence="20" key="1">
    <citation type="submission" date="2015-08" db="EMBL/GenBank/DDBJ databases">
        <title>Genome sequence of the strict anaerobe Clostridium homopropionicum LuHBu1 (DSM 5847T).</title>
        <authorList>
            <person name="Poehlein A."/>
            <person name="Beck M."/>
            <person name="Schiel-Bengelsdorf B."/>
            <person name="Bengelsdorf F.R."/>
            <person name="Daniel R."/>
            <person name="Duerre P."/>
        </authorList>
    </citation>
    <scope>NUCLEOTIDE SEQUENCE [LARGE SCALE GENOMIC DNA]</scope>
    <source>
        <strain evidence="20">DSM 5847</strain>
    </source>
</reference>
<evidence type="ECO:0000313" key="19">
    <source>
        <dbReference type="EMBL" id="KOA21388.1"/>
    </source>
</evidence>
<evidence type="ECO:0000256" key="3">
    <source>
        <dbReference type="ARBA" id="ARBA00012448"/>
    </source>
</evidence>
<dbReference type="PANTHER" id="PTHR21581:SF26">
    <property type="entry name" value="D-ALANYL-D-ALANINE ENDOPEPTIDASE"/>
    <property type="match status" value="1"/>
</dbReference>
<evidence type="ECO:0000313" key="20">
    <source>
        <dbReference type="Proteomes" id="UP000037043"/>
    </source>
</evidence>
<sequence length="446" mass="49148">MRRKFSTLLLSLFFVFSFSTSVFAANADLPNISGKSAIVIDASTGEIIYAKDIDASPMYPASTTKLLTALLLAENKKPTDKLTYTQNAYNQPEYSLYNIIGRSKLRVNDTMTAEDVMKALLLFSANDSAYMIADNLAGSPAEFANMMNDKIQKLGLKNTHFVTPNGLDNNIDNHYTSAYDLGIITKEAFKNPWVKKVMGTQKDKIEVSSGAIAYVENRNKLLGQKIDTAFADKIGINLDQVPASNAVAIGGKTGYTAKAGRCLTAVYDKDGRILIGVVLKSIYDAADTYVFNDMAKIINWSYAAKKTPLYKADTELKTIALKYKPLIFFGPEKEVNVPVTLKEDATYYENEVNKAEIKTEFQLSDNIKASKLSKNTSIGKLVLKERDATKTYDLYPTLSSKDVMKGNILLYAGGILGIAIAAALILAIVALITKGARRRGRNRRRY</sequence>
<keyword evidence="7 19" id="KW-0378">Hydrolase</keyword>
<protein>
    <recommendedName>
        <fullName evidence="3">serine-type D-Ala-D-Ala carboxypeptidase</fullName>
        <ecNumber evidence="3">3.4.16.4</ecNumber>
    </recommendedName>
</protein>
<dbReference type="Gene3D" id="3.40.710.10">
    <property type="entry name" value="DD-peptidase/beta-lactamase superfamily"/>
    <property type="match status" value="1"/>
</dbReference>
<dbReference type="AlphaFoldDB" id="A0A0L6ZF33"/>
<keyword evidence="8" id="KW-0133">Cell shape</keyword>